<keyword evidence="4" id="KW-0479">Metal-binding</keyword>
<dbReference type="Pfam" id="PF01300">
    <property type="entry name" value="Sua5_yciO_yrdC"/>
    <property type="match status" value="1"/>
</dbReference>
<dbReference type="InterPro" id="IPR051060">
    <property type="entry name" value="Carbamoyltrans_HypF-like"/>
</dbReference>
<dbReference type="PIRSF" id="PIRSF006256">
    <property type="entry name" value="CMPcnvr_hdrg_mat"/>
    <property type="match status" value="1"/>
</dbReference>
<dbReference type="GO" id="GO:0003998">
    <property type="term" value="F:acylphosphatase activity"/>
    <property type="evidence" value="ECO:0007669"/>
    <property type="project" value="UniProtKB-EC"/>
</dbReference>
<dbReference type="Pfam" id="PF00708">
    <property type="entry name" value="Acylphosphatase"/>
    <property type="match status" value="1"/>
</dbReference>
<evidence type="ECO:0000256" key="9">
    <source>
        <dbReference type="PROSITE-ProRule" id="PRU00520"/>
    </source>
</evidence>
<dbReference type="InterPro" id="IPR004421">
    <property type="entry name" value="Carbamoyltransferase_HypF"/>
</dbReference>
<dbReference type="InterPro" id="IPR011125">
    <property type="entry name" value="Znf_HypF"/>
</dbReference>
<dbReference type="Pfam" id="PF17788">
    <property type="entry name" value="HypF_C"/>
    <property type="match status" value="1"/>
</dbReference>
<comment type="catalytic activity">
    <reaction evidence="7 8">
        <text>C-terminal L-cysteinyl-[HypE protein] + carbamoyl phosphate + ATP + H2O = C-terminal S-carboxamide-L-cysteinyl-[HypE protein] + AMP + phosphate + diphosphate + H(+)</text>
        <dbReference type="Rhea" id="RHEA:55636"/>
        <dbReference type="Rhea" id="RHEA-COMP:14247"/>
        <dbReference type="Rhea" id="RHEA-COMP:14392"/>
        <dbReference type="ChEBI" id="CHEBI:15377"/>
        <dbReference type="ChEBI" id="CHEBI:15378"/>
        <dbReference type="ChEBI" id="CHEBI:30616"/>
        <dbReference type="ChEBI" id="CHEBI:33019"/>
        <dbReference type="ChEBI" id="CHEBI:43474"/>
        <dbReference type="ChEBI" id="CHEBI:58228"/>
        <dbReference type="ChEBI" id="CHEBI:76913"/>
        <dbReference type="ChEBI" id="CHEBI:139126"/>
        <dbReference type="ChEBI" id="CHEBI:456215"/>
    </reaction>
</comment>
<evidence type="ECO:0000256" key="8">
    <source>
        <dbReference type="PIRNR" id="PIRNR006256"/>
    </source>
</evidence>
<dbReference type="PATRIC" id="fig|106634.4.peg.2717"/>
<dbReference type="InterPro" id="IPR036046">
    <property type="entry name" value="Acylphosphatase-like_dom_sf"/>
</dbReference>
<dbReference type="PANTHER" id="PTHR42959">
    <property type="entry name" value="CARBAMOYLTRANSFERASE"/>
    <property type="match status" value="1"/>
</dbReference>
<dbReference type="InterPro" id="IPR041440">
    <property type="entry name" value="HypF_C"/>
</dbReference>
<dbReference type="STRING" id="106634.TVD_13315"/>
<keyword evidence="3" id="KW-0436">Ligase</keyword>
<evidence type="ECO:0000256" key="4">
    <source>
        <dbReference type="ARBA" id="ARBA00022723"/>
    </source>
</evidence>
<feature type="domain" description="YrdC-like" evidence="11">
    <location>
        <begin position="209"/>
        <end position="394"/>
    </location>
</feature>
<dbReference type="UniPathway" id="UPA00335"/>
<evidence type="ECO:0000256" key="1">
    <source>
        <dbReference type="ARBA" id="ARBA00004711"/>
    </source>
</evidence>
<evidence type="ECO:0000256" key="7">
    <source>
        <dbReference type="ARBA" id="ARBA00048220"/>
    </source>
</evidence>
<dbReference type="GO" id="GO:0016743">
    <property type="term" value="F:carboxyl- or carbamoyltransferase activity"/>
    <property type="evidence" value="ECO:0007669"/>
    <property type="project" value="UniProtKB-UniRule"/>
</dbReference>
<dbReference type="OrthoDB" id="9808093at2"/>
<dbReference type="NCBIfam" id="TIGR00143">
    <property type="entry name" value="hypF"/>
    <property type="match status" value="1"/>
</dbReference>
<organism evidence="12 13">
    <name type="scientific">Thioalkalivibrio versutus</name>
    <dbReference type="NCBI Taxonomy" id="106634"/>
    <lineage>
        <taxon>Bacteria</taxon>
        <taxon>Pseudomonadati</taxon>
        <taxon>Pseudomonadota</taxon>
        <taxon>Gammaproteobacteria</taxon>
        <taxon>Chromatiales</taxon>
        <taxon>Ectothiorhodospiraceae</taxon>
        <taxon>Thioalkalivibrio</taxon>
    </lineage>
</organism>
<dbReference type="AlphaFoldDB" id="A0A0G3G4W7"/>
<evidence type="ECO:0000313" key="12">
    <source>
        <dbReference type="EMBL" id="AKJ96278.1"/>
    </source>
</evidence>
<reference evidence="12 13" key="1">
    <citation type="submission" date="2015-04" db="EMBL/GenBank/DDBJ databases">
        <title>Complete Sequence for the Genome of the Thioalkalivibrio versutus D301.</title>
        <authorList>
            <person name="Mu T."/>
            <person name="Zhou J."/>
            <person name="Xu X."/>
        </authorList>
    </citation>
    <scope>NUCLEOTIDE SEQUENCE [LARGE SCALE GENOMIC DNA]</scope>
    <source>
        <strain evidence="12 13">D301</strain>
    </source>
</reference>
<dbReference type="GO" id="GO:0003725">
    <property type="term" value="F:double-stranded RNA binding"/>
    <property type="evidence" value="ECO:0007669"/>
    <property type="project" value="InterPro"/>
</dbReference>
<feature type="domain" description="Acylphosphatase-like" evidence="10">
    <location>
        <begin position="13"/>
        <end position="99"/>
    </location>
</feature>
<dbReference type="GO" id="GO:0051604">
    <property type="term" value="P:protein maturation"/>
    <property type="evidence" value="ECO:0007669"/>
    <property type="project" value="TreeGrafter"/>
</dbReference>
<dbReference type="InterPro" id="IPR006070">
    <property type="entry name" value="Sua5-like_dom"/>
</dbReference>
<proteinExistence type="inferred from homology"/>
<dbReference type="Gene3D" id="3.30.420.360">
    <property type="match status" value="1"/>
</dbReference>
<accession>A0A0G3G4W7</accession>
<feature type="active site" evidence="9">
    <location>
        <position position="46"/>
    </location>
</feature>
<dbReference type="PROSITE" id="PS51163">
    <property type="entry name" value="YRDC"/>
    <property type="match status" value="1"/>
</dbReference>
<evidence type="ECO:0000259" key="10">
    <source>
        <dbReference type="PROSITE" id="PS51160"/>
    </source>
</evidence>
<dbReference type="Gene3D" id="3.30.420.40">
    <property type="match status" value="1"/>
</dbReference>
<keyword evidence="5" id="KW-0863">Zinc-finger</keyword>
<evidence type="ECO:0000259" key="11">
    <source>
        <dbReference type="PROSITE" id="PS51163"/>
    </source>
</evidence>
<comment type="similarity">
    <text evidence="2 8">Belongs to the carbamoyltransferase HypF family.</text>
</comment>
<dbReference type="PANTHER" id="PTHR42959:SF1">
    <property type="entry name" value="CARBAMOYLTRANSFERASE HYPF"/>
    <property type="match status" value="1"/>
</dbReference>
<feature type="active site" evidence="9">
    <location>
        <position position="28"/>
    </location>
</feature>
<keyword evidence="9" id="KW-0378">Hydrolase</keyword>
<protein>
    <recommendedName>
        <fullName evidence="8">Carbamoyltransferase HypF</fullName>
        <ecNumber evidence="8">6.2.-.-</ecNumber>
    </recommendedName>
</protein>
<dbReference type="PROSITE" id="PS51160">
    <property type="entry name" value="ACYLPHOSPHATASE_3"/>
    <property type="match status" value="1"/>
</dbReference>
<keyword evidence="6" id="KW-0862">Zinc</keyword>
<evidence type="ECO:0000256" key="5">
    <source>
        <dbReference type="ARBA" id="ARBA00022771"/>
    </source>
</evidence>
<dbReference type="KEGG" id="tvr:TVD_13315"/>
<dbReference type="InterPro" id="IPR017968">
    <property type="entry name" value="Acylphosphatase_CS"/>
</dbReference>
<comment type="pathway">
    <text evidence="1 8">Protein modification; [NiFe] hydrogenase maturation.</text>
</comment>
<keyword evidence="13" id="KW-1185">Reference proteome</keyword>
<dbReference type="RefSeq" id="WP_047251822.1">
    <property type="nucleotide sequence ID" value="NZ_CP011367.1"/>
</dbReference>
<dbReference type="EMBL" id="CP011367">
    <property type="protein sequence ID" value="AKJ96278.1"/>
    <property type="molecule type" value="Genomic_DNA"/>
</dbReference>
<gene>
    <name evidence="12" type="ORF">TVD_13315</name>
</gene>
<dbReference type="Proteomes" id="UP000064201">
    <property type="component" value="Chromosome"/>
</dbReference>
<dbReference type="Gene3D" id="3.90.870.50">
    <property type="match status" value="1"/>
</dbReference>
<dbReference type="EC" id="6.2.-.-" evidence="8"/>
<dbReference type="InterPro" id="IPR055128">
    <property type="entry name" value="HypF_C_2"/>
</dbReference>
<evidence type="ECO:0000313" key="13">
    <source>
        <dbReference type="Proteomes" id="UP000064201"/>
    </source>
</evidence>
<dbReference type="Gene3D" id="3.30.110.120">
    <property type="match status" value="1"/>
</dbReference>
<dbReference type="GO" id="GO:0008270">
    <property type="term" value="F:zinc ion binding"/>
    <property type="evidence" value="ECO:0007669"/>
    <property type="project" value="UniProtKB-KW"/>
</dbReference>
<dbReference type="PROSITE" id="PS00150">
    <property type="entry name" value="ACYLPHOSPHATASE_1"/>
    <property type="match status" value="1"/>
</dbReference>
<evidence type="ECO:0000256" key="6">
    <source>
        <dbReference type="ARBA" id="ARBA00022833"/>
    </source>
</evidence>
<comment type="function">
    <text evidence="8">Involved in the maturation of [NiFe] hydrogenases. Along with HypE, it catalyzes the synthesis of the CN ligands of the active site iron of [NiFe]-hydrogenases. HypF functions as a carbamoyl transferase using carbamoylphosphate as a substrate and transferring the carboxamido moiety in an ATP-dependent reaction to the thiolate of the C-terminal cysteine of HypE yielding a protein-S-carboxamide.</text>
</comment>
<dbReference type="Pfam" id="PF07503">
    <property type="entry name" value="zf-HYPF"/>
    <property type="match status" value="2"/>
</dbReference>
<dbReference type="SUPFAM" id="SSF54975">
    <property type="entry name" value="Acylphosphatase/BLUF domain-like"/>
    <property type="match status" value="1"/>
</dbReference>
<dbReference type="InterPro" id="IPR001792">
    <property type="entry name" value="Acylphosphatase-like_dom"/>
</dbReference>
<sequence>MSAAATRAPSPARWHLVVTGRVQGVGFRPFVAERARRLGITGSVGNTPSGVVIEAEGREAALVALRAALEQEAPPAARVDAITVTASRPVGDTTFRVVQGPGQGGAPALAPDRAPCPDCRAEIRDPEARRHRYPFTACTVCGPRWSIATALPWDRSQTTLDGFPLCAACRAEFEAPGDRRFHAEAMACPDCGPQVTLRGPDGSEHATGDAALHAAVNALREGQILALKGLGGFQLLVDATRQDAVARLRARKQRPDKPLAVMLPDGDWLDQVARATGAERTLLDAPEAPIVLVDRRPGAPLAEGVAPGFNRLGLMRPATPLHHLLLEGFAGPLVCTSGNRGGEPLCIDTAEAVTRLGMIADGILDHDRPIARALDDSVVQIAAGRPQCLRLGRGYAPLRVPLPDAGPVTLALGGHLKAAPALALEDDVVVGAHVGDLDSDAALHRLAGEARALGELCGVDIARVACDRHPDYASTSLAGGWGPPVVAVQHHHAHAAACLAEHGVREPAVALVWDGMGLGEDGTLWGGECLAVDADGGFQRRGHLRPFRLPGAEAAIREPRRALLGLLHAHFDGDPAALEASPARALFTAAEWHPLLAALERGIHAPWTTSVGRLFDAVAALEGLRTGAGFEGQAAMLVQQAAEAAGGGVDASGISLSTATTPWRADWGPLVAALLADHAGAATPGRMAARLHGALAGFAVDAARAGGHATVALTGGCFQNRWLLQQCVDALQAAGFRPLWPQRIPPNDGGLALGQAVIGRRAAVPPNGD</sequence>
<dbReference type="Pfam" id="PF22521">
    <property type="entry name" value="HypF_C_2"/>
    <property type="match status" value="1"/>
</dbReference>
<dbReference type="InterPro" id="IPR017945">
    <property type="entry name" value="DHBP_synth_RibB-like_a/b_dom"/>
</dbReference>
<evidence type="ECO:0000256" key="3">
    <source>
        <dbReference type="ARBA" id="ARBA00022598"/>
    </source>
</evidence>
<evidence type="ECO:0000256" key="2">
    <source>
        <dbReference type="ARBA" id="ARBA00008097"/>
    </source>
</evidence>
<comment type="catalytic activity">
    <reaction evidence="9">
        <text>an acyl phosphate + H2O = a carboxylate + phosphate + H(+)</text>
        <dbReference type="Rhea" id="RHEA:14965"/>
        <dbReference type="ChEBI" id="CHEBI:15377"/>
        <dbReference type="ChEBI" id="CHEBI:15378"/>
        <dbReference type="ChEBI" id="CHEBI:29067"/>
        <dbReference type="ChEBI" id="CHEBI:43474"/>
        <dbReference type="ChEBI" id="CHEBI:59918"/>
        <dbReference type="EC" id="3.6.1.7"/>
    </reaction>
</comment>
<name>A0A0G3G4W7_9GAMM</name>
<dbReference type="GO" id="GO:0016874">
    <property type="term" value="F:ligase activity"/>
    <property type="evidence" value="ECO:0007669"/>
    <property type="project" value="UniProtKB-UniRule"/>
</dbReference>
<dbReference type="SUPFAM" id="SSF55821">
    <property type="entry name" value="YrdC/RibB"/>
    <property type="match status" value="1"/>
</dbReference>